<sequence>VKGKKLHFDVGLQYINISRKDKERFVFLFCETMINYFILEQQK</sequence>
<organism evidence="1">
    <name type="scientific">marine sediment metagenome</name>
    <dbReference type="NCBI Taxonomy" id="412755"/>
    <lineage>
        <taxon>unclassified sequences</taxon>
        <taxon>metagenomes</taxon>
        <taxon>ecological metagenomes</taxon>
    </lineage>
</organism>
<gene>
    <name evidence="1" type="ORF">S01H1_43254</name>
</gene>
<comment type="caution">
    <text evidence="1">The sequence shown here is derived from an EMBL/GenBank/DDBJ whole genome shotgun (WGS) entry which is preliminary data.</text>
</comment>
<evidence type="ECO:0000313" key="1">
    <source>
        <dbReference type="EMBL" id="GAF99749.1"/>
    </source>
</evidence>
<protein>
    <submittedName>
        <fullName evidence="1">Uncharacterized protein</fullName>
    </submittedName>
</protein>
<reference evidence="1" key="1">
    <citation type="journal article" date="2014" name="Front. Microbiol.">
        <title>High frequency of phylogenetically diverse reductive dehalogenase-homologous genes in deep subseafloor sedimentary metagenomes.</title>
        <authorList>
            <person name="Kawai M."/>
            <person name="Futagami T."/>
            <person name="Toyoda A."/>
            <person name="Takaki Y."/>
            <person name="Nishi S."/>
            <person name="Hori S."/>
            <person name="Arai W."/>
            <person name="Tsubouchi T."/>
            <person name="Morono Y."/>
            <person name="Uchiyama I."/>
            <person name="Ito T."/>
            <person name="Fujiyama A."/>
            <person name="Inagaki F."/>
            <person name="Takami H."/>
        </authorList>
    </citation>
    <scope>NUCLEOTIDE SEQUENCE</scope>
    <source>
        <strain evidence="1">Expedition CK06-06</strain>
    </source>
</reference>
<name>X0U2G9_9ZZZZ</name>
<accession>X0U2G9</accession>
<dbReference type="AlphaFoldDB" id="X0U2G9"/>
<feature type="non-terminal residue" evidence="1">
    <location>
        <position position="1"/>
    </location>
</feature>
<dbReference type="EMBL" id="BARS01027550">
    <property type="protein sequence ID" value="GAF99749.1"/>
    <property type="molecule type" value="Genomic_DNA"/>
</dbReference>
<proteinExistence type="predicted"/>